<feature type="domain" description="Sporulation stage II protein D amidase enhancer LytB N-terminal" evidence="2">
    <location>
        <begin position="261"/>
        <end position="344"/>
    </location>
</feature>
<evidence type="ECO:0000256" key="1">
    <source>
        <dbReference type="SAM" id="SignalP"/>
    </source>
</evidence>
<accession>A0A6N9Q8H8</accession>
<keyword evidence="1" id="KW-0732">Signal</keyword>
<organism evidence="3 4">
    <name type="scientific">Chengkuizengella marina</name>
    <dbReference type="NCBI Taxonomy" id="2507566"/>
    <lineage>
        <taxon>Bacteria</taxon>
        <taxon>Bacillati</taxon>
        <taxon>Bacillota</taxon>
        <taxon>Bacilli</taxon>
        <taxon>Bacillales</taxon>
        <taxon>Paenibacillaceae</taxon>
        <taxon>Chengkuizengella</taxon>
    </lineage>
</organism>
<feature type="signal peptide" evidence="1">
    <location>
        <begin position="1"/>
        <end position="27"/>
    </location>
</feature>
<feature type="chain" id="PRO_5026762731" description="Sporulation stage II protein D amidase enhancer LytB N-terminal domain-containing protein" evidence="1">
    <location>
        <begin position="28"/>
        <end position="415"/>
    </location>
</feature>
<evidence type="ECO:0000313" key="3">
    <source>
        <dbReference type="EMBL" id="NBI30991.1"/>
    </source>
</evidence>
<dbReference type="OrthoDB" id="2879237at2"/>
<evidence type="ECO:0000313" key="4">
    <source>
        <dbReference type="Proteomes" id="UP000448943"/>
    </source>
</evidence>
<dbReference type="Pfam" id="PF08486">
    <property type="entry name" value="SpoIID"/>
    <property type="match status" value="1"/>
</dbReference>
<proteinExistence type="predicted"/>
<dbReference type="EMBL" id="SIJB01000049">
    <property type="protein sequence ID" value="NBI30991.1"/>
    <property type="molecule type" value="Genomic_DNA"/>
</dbReference>
<comment type="caution">
    <text evidence="3">The sequence shown here is derived from an EMBL/GenBank/DDBJ whole genome shotgun (WGS) entry which is preliminary data.</text>
</comment>
<dbReference type="InterPro" id="IPR013693">
    <property type="entry name" value="SpoIID/LytB_N"/>
</dbReference>
<gene>
    <name evidence="3" type="ORF">ERL59_18735</name>
</gene>
<dbReference type="RefSeq" id="WP_160647804.1">
    <property type="nucleotide sequence ID" value="NZ_SIJB01000049.1"/>
</dbReference>
<protein>
    <recommendedName>
        <fullName evidence="2">Sporulation stage II protein D amidase enhancer LytB N-terminal domain-containing protein</fullName>
    </recommendedName>
</protein>
<keyword evidence="4" id="KW-1185">Reference proteome</keyword>
<sequence length="415" mass="47944">MMKIKKSLLAIICVLTLLTTSTFTSHALNNAEESSGEKFHKLPNVINQYMEAINNKDWELFVKSYSPERQKGYVNFPSEYQIENRTGILSVDSIQIYQAKKLPKPHIEKIEPYFNEINYSLYDNVRFYYVGFDYKVNEESEFYYNGVRYELLAIGSINDIEYIIGHENVYDLSELEKFGYLFNSNAEKKAQNVVKKREQGIIVNFNDEKIEQDSNDDLENDKINIEDKQQSFKNKNTVKILSSTTPPSTIKLYLTSTGRLINVGFDDYAKDVLPNEWYSTWDHQVLISGAITIKTYAWYNATYPRRPATDYGAHLTDRWQNYQHYVPGKRTTATNNAVNAASDIFMVNSAGKVFDAQYRAGTSGDISGKYGGTLSQWGSYTLNLANPMTYFHFQILDYYYSYSDKSSGTIRLKYF</sequence>
<dbReference type="Proteomes" id="UP000448943">
    <property type="component" value="Unassembled WGS sequence"/>
</dbReference>
<name>A0A6N9Q8H8_9BACL</name>
<reference evidence="3 4" key="1">
    <citation type="submission" date="2019-01" db="EMBL/GenBank/DDBJ databases">
        <title>Chengkuizengella sp. nov., isolated from deep-sea sediment of East Pacific Ocean.</title>
        <authorList>
            <person name="Yang J."/>
            <person name="Lai Q."/>
            <person name="Shao Z."/>
        </authorList>
    </citation>
    <scope>NUCLEOTIDE SEQUENCE [LARGE SCALE GENOMIC DNA]</scope>
    <source>
        <strain evidence="3 4">YPA3-1-1</strain>
    </source>
</reference>
<dbReference type="AlphaFoldDB" id="A0A6N9Q8H8"/>
<evidence type="ECO:0000259" key="2">
    <source>
        <dbReference type="Pfam" id="PF08486"/>
    </source>
</evidence>